<dbReference type="InterPro" id="IPR036396">
    <property type="entry name" value="Cyt_P450_sf"/>
</dbReference>
<dbReference type="EMBL" id="EU232693">
    <property type="protein sequence ID" value="ABW91149.1"/>
    <property type="molecule type" value="Genomic_DNA"/>
</dbReference>
<accession>A8WDM6</accession>
<dbReference type="PRINTS" id="PR00359">
    <property type="entry name" value="BP450"/>
</dbReference>
<evidence type="ECO:0000256" key="1">
    <source>
        <dbReference type="ARBA" id="ARBA00010617"/>
    </source>
</evidence>
<dbReference type="SUPFAM" id="SSF48264">
    <property type="entry name" value="Cytochrome P450"/>
    <property type="match status" value="1"/>
</dbReference>
<evidence type="ECO:0000256" key="2">
    <source>
        <dbReference type="SAM" id="MobiDB-lite"/>
    </source>
</evidence>
<sequence length="447" mass="46082">MSPAPATEDPAAAGRRLQLTRAAQWFAGTQDDPYALVLRAEATDPAPYEERIRAHGPLFRSDLLDTWVTASRAVADEVITSPAFDGLTADGRRPGARELPLSGTALDADRATCARFGALTAWGGPLLPAPHERALRESAERRAHTLLDGAEAALAADGTVDLVDAYARRLPALVLREQLGVPEEAATAFEDALAGCRRTLDGALCPQLLPDAVAGVRAEAALTAVLASALRGTPAGRAPDAVAAARTLAVAAAEPAATLVGNAVQELLARPAQWAELVRDPRLAAAAVTETLRVAPPVRLERRVAREDTDIAGQRLPAGGSVVILVAAVNRAPVSAGSDASTTVPHAGGRPRTSAPSVPSAPFDLTRPVAAPGPFGLPGDLHFRLGGPLVGTVAEAALGALAARLPGLRAAGPAVRRRRSPVLHGHARLPVAVARTARDLPATAPRN</sequence>
<dbReference type="GO" id="GO:0008395">
    <property type="term" value="F:steroid hydroxylase activity"/>
    <property type="evidence" value="ECO:0007669"/>
    <property type="project" value="TreeGrafter"/>
</dbReference>
<proteinExistence type="inferred from homology"/>
<dbReference type="AlphaFoldDB" id="A8WDM6"/>
<protein>
    <submittedName>
        <fullName evidence="3">NDP-hexose 3,4-isomerase</fullName>
    </submittedName>
</protein>
<dbReference type="InterPro" id="IPR002397">
    <property type="entry name" value="Cyt_P450_B"/>
</dbReference>
<dbReference type="CDD" id="cd11036">
    <property type="entry name" value="AknT-like"/>
    <property type="match status" value="1"/>
</dbReference>
<organism evidence="3">
    <name type="scientific">Streptomyces eurythermus</name>
    <dbReference type="NCBI Taxonomy" id="42237"/>
    <lineage>
        <taxon>Bacteria</taxon>
        <taxon>Bacillati</taxon>
        <taxon>Actinomycetota</taxon>
        <taxon>Actinomycetes</taxon>
        <taxon>Kitasatosporales</taxon>
        <taxon>Streptomycetaceae</taxon>
        <taxon>Streptomyces</taxon>
    </lineage>
</organism>
<dbReference type="GO" id="GO:0016853">
    <property type="term" value="F:isomerase activity"/>
    <property type="evidence" value="ECO:0007669"/>
    <property type="project" value="UniProtKB-KW"/>
</dbReference>
<dbReference type="Gene3D" id="1.10.630.10">
    <property type="entry name" value="Cytochrome P450"/>
    <property type="match status" value="1"/>
</dbReference>
<dbReference type="PANTHER" id="PTHR46696:SF4">
    <property type="entry name" value="BIOTIN BIOSYNTHESIS CYTOCHROME P450"/>
    <property type="match status" value="1"/>
</dbReference>
<dbReference type="PANTHER" id="PTHR46696">
    <property type="entry name" value="P450, PUTATIVE (EUROFUNG)-RELATED"/>
    <property type="match status" value="1"/>
</dbReference>
<dbReference type="GeneID" id="95744788"/>
<dbReference type="GO" id="GO:0006707">
    <property type="term" value="P:cholesterol catabolic process"/>
    <property type="evidence" value="ECO:0007669"/>
    <property type="project" value="TreeGrafter"/>
</dbReference>
<dbReference type="NCBIfam" id="TIGR04515">
    <property type="entry name" value="P450_rel_GT_act"/>
    <property type="match status" value="1"/>
</dbReference>
<keyword evidence="3" id="KW-0413">Isomerase</keyword>
<feature type="region of interest" description="Disordered" evidence="2">
    <location>
        <begin position="335"/>
        <end position="365"/>
    </location>
</feature>
<reference evidence="3" key="1">
    <citation type="submission" date="2007-10" db="EMBL/GenBank/DDBJ databases">
        <title>Engineered biosynthesis of hybrid macrolide polyketides containing D-angolosamine and D-mycaminose.</title>
        <authorList>
            <person name="Kaulman U."/>
            <person name="Haydock S.F."/>
            <person name="Kaja A.L."/>
            <person name="Carletti I."/>
            <person name="Lill R.E."/>
            <person name="Leadlay P.F."/>
            <person name="Gaisser S."/>
        </authorList>
    </citation>
    <scope>NUCLEOTIDE SEQUENCE</scope>
</reference>
<dbReference type="GO" id="GO:0036199">
    <property type="term" value="F:cholest-4-en-3-one 26-monooxygenase activity"/>
    <property type="evidence" value="ECO:0007669"/>
    <property type="project" value="TreeGrafter"/>
</dbReference>
<dbReference type="InterPro" id="IPR030958">
    <property type="entry name" value="P450-rel_GT_act"/>
</dbReference>
<evidence type="ECO:0000313" key="3">
    <source>
        <dbReference type="EMBL" id="ABW91149.1"/>
    </source>
</evidence>
<name>A8WDM6_9ACTN</name>
<dbReference type="RefSeq" id="WP_189754828.1">
    <property type="nucleotide sequence ID" value="NZ_BMSK01000011.1"/>
</dbReference>
<comment type="similarity">
    <text evidence="1">Belongs to the cytochrome P450 family.</text>
</comment>